<dbReference type="EMBL" id="QRUY01000058">
    <property type="protein sequence ID" value="RGS02205.1"/>
    <property type="molecule type" value="Genomic_DNA"/>
</dbReference>
<dbReference type="RefSeq" id="WP_118432424.1">
    <property type="nucleotide sequence ID" value="NZ_JAQCWP010000061.1"/>
</dbReference>
<evidence type="ECO:0000313" key="2">
    <source>
        <dbReference type="Proteomes" id="UP000285750"/>
    </source>
</evidence>
<dbReference type="InterPro" id="IPR023214">
    <property type="entry name" value="HAD_sf"/>
</dbReference>
<keyword evidence="1" id="KW-0378">Hydrolase</keyword>
<evidence type="ECO:0000313" key="1">
    <source>
        <dbReference type="EMBL" id="RGS02205.1"/>
    </source>
</evidence>
<accession>A0A412H1F0</accession>
<dbReference type="GO" id="GO:0016787">
    <property type="term" value="F:hydrolase activity"/>
    <property type="evidence" value="ECO:0007669"/>
    <property type="project" value="UniProtKB-KW"/>
</dbReference>
<dbReference type="SUPFAM" id="SSF56784">
    <property type="entry name" value="HAD-like"/>
    <property type="match status" value="1"/>
</dbReference>
<gene>
    <name evidence="1" type="ORF">DWY14_16440</name>
</gene>
<reference evidence="1 2" key="1">
    <citation type="submission" date="2018-08" db="EMBL/GenBank/DDBJ databases">
        <title>A genome reference for cultivated species of the human gut microbiota.</title>
        <authorList>
            <person name="Zou Y."/>
            <person name="Xue W."/>
            <person name="Luo G."/>
        </authorList>
    </citation>
    <scope>NUCLEOTIDE SEQUENCE [LARGE SCALE GENOMIC DNA]</scope>
    <source>
        <strain evidence="1 2">AF24-16AC</strain>
    </source>
</reference>
<dbReference type="Proteomes" id="UP000285750">
    <property type="component" value="Unassembled WGS sequence"/>
</dbReference>
<dbReference type="Pfam" id="PF12710">
    <property type="entry name" value="HAD"/>
    <property type="match status" value="1"/>
</dbReference>
<protein>
    <submittedName>
        <fullName evidence="1">Haloacid dehalogenase-like hydrolase</fullName>
    </submittedName>
</protein>
<dbReference type="AlphaFoldDB" id="A0A412H1F0"/>
<comment type="caution">
    <text evidence="1">The sequence shown here is derived from an EMBL/GenBank/DDBJ whole genome shotgun (WGS) entry which is preliminary data.</text>
</comment>
<organism evidence="1 2">
    <name type="scientific">Phocaeicola plebeius</name>
    <dbReference type="NCBI Taxonomy" id="310297"/>
    <lineage>
        <taxon>Bacteria</taxon>
        <taxon>Pseudomonadati</taxon>
        <taxon>Bacteroidota</taxon>
        <taxon>Bacteroidia</taxon>
        <taxon>Bacteroidales</taxon>
        <taxon>Bacteroidaceae</taxon>
        <taxon>Phocaeicola</taxon>
    </lineage>
</organism>
<dbReference type="Gene3D" id="3.40.50.1000">
    <property type="entry name" value="HAD superfamily/HAD-like"/>
    <property type="match status" value="1"/>
</dbReference>
<sequence length="286" mass="32752">MTKKKPTVALIYDFDGTLSPGNMQEFGFIQAIGKDKAEFWAKNKKLSEDNDANGILTYMYLMIQAAKNNGISSRRESFKRFGENVELFDGVKEWFALVNEYGKSIGLDIKHYINSSGLKEMIEGTPIAKEFENIYACSFLYDVDGIAYWPAVAIDYTAKTQFLFKINKGIKEVSDNKKINQYILEKERPIPFKRMIYFGDGDTDIPCMKMIKEHGGHSIAVYTNGNSAKKATALQLIKDNRVNFVCPADYRAGKEINMVVKRILDKIKADYEFQRLLDWHHNKAQK</sequence>
<dbReference type="InterPro" id="IPR036412">
    <property type="entry name" value="HAD-like_sf"/>
</dbReference>
<proteinExistence type="predicted"/>
<name>A0A412H1F0_9BACT</name>